<comment type="caution">
    <text evidence="1">The sequence shown here is derived from an EMBL/GenBank/DDBJ whole genome shotgun (WGS) entry which is preliminary data.</text>
</comment>
<organism evidence="1 2">
    <name type="scientific">Roseivirga spongicola</name>
    <dbReference type="NCBI Taxonomy" id="333140"/>
    <lineage>
        <taxon>Bacteria</taxon>
        <taxon>Pseudomonadati</taxon>
        <taxon>Bacteroidota</taxon>
        <taxon>Cytophagia</taxon>
        <taxon>Cytophagales</taxon>
        <taxon>Roseivirgaceae</taxon>
        <taxon>Roseivirga</taxon>
    </lineage>
</organism>
<evidence type="ECO:0008006" key="3">
    <source>
        <dbReference type="Google" id="ProtNLM"/>
    </source>
</evidence>
<evidence type="ECO:0000313" key="1">
    <source>
        <dbReference type="EMBL" id="KYG75575.1"/>
    </source>
</evidence>
<sequence>MKVKKILKWVGLSLLLIIIVLGVWQRELVAYGWLQLKGQLNVVNNAIPLEEFMELPTTTEEQKKKVEIVLEAKQFAFEELGINYSENYSKIFDQQGKPSMYVVTACDPYYFRPRMWKFPVVGSVPYKGFFELEKAREEANRIKTEEAIEVDIRTAGGWSTLGWFQDPVLSNMLNRSEGDLASLIIHELTHGTLFVKDSVTFNENLASFIGDKGAVMFLEKKYGKGSAQVTDYQQSLKDEVTFKNYMLGAAQHLDSVYKAMVDLSIDEKEQLKSDALLRIRNNYDTLSFGSEVYQGYFKERTPKNTFFMSMLRYNSQQEELERQLQDDFGGDLLAYLTYLKKRFPSL</sequence>
<dbReference type="AlphaFoldDB" id="A0A150XA16"/>
<dbReference type="OrthoDB" id="357991at2"/>
<evidence type="ECO:0000313" key="2">
    <source>
        <dbReference type="Proteomes" id="UP000075606"/>
    </source>
</evidence>
<dbReference type="STRING" id="333140.AWW68_06985"/>
<dbReference type="RefSeq" id="WP_068219067.1">
    <property type="nucleotide sequence ID" value="NZ_CP139724.1"/>
</dbReference>
<protein>
    <recommendedName>
        <fullName evidence="3">Aminopeptidase</fullName>
    </recommendedName>
</protein>
<dbReference type="Pfam" id="PF10023">
    <property type="entry name" value="Aminopep"/>
    <property type="match status" value="1"/>
</dbReference>
<gene>
    <name evidence="1" type="ORF">AWW68_06985</name>
</gene>
<reference evidence="1 2" key="1">
    <citation type="submission" date="2016-01" db="EMBL/GenBank/DDBJ databases">
        <title>Genome sequencing of Roseivirga spongicola UST030701-084.</title>
        <authorList>
            <person name="Selvaratnam C."/>
            <person name="Thevarajoo S."/>
            <person name="Goh K.M."/>
            <person name="Ee R."/>
            <person name="Chan K.-G."/>
            <person name="Chong C.S."/>
        </authorList>
    </citation>
    <scope>NUCLEOTIDE SEQUENCE [LARGE SCALE GENOMIC DNA]</scope>
    <source>
        <strain evidence="1 2">UST030701-084</strain>
    </source>
</reference>
<keyword evidence="2" id="KW-1185">Reference proteome</keyword>
<dbReference type="Proteomes" id="UP000075606">
    <property type="component" value="Unassembled WGS sequence"/>
</dbReference>
<proteinExistence type="predicted"/>
<accession>A0A150XA16</accession>
<dbReference type="EMBL" id="LRPC01000012">
    <property type="protein sequence ID" value="KYG75575.1"/>
    <property type="molecule type" value="Genomic_DNA"/>
</dbReference>
<dbReference type="InterPro" id="IPR014553">
    <property type="entry name" value="Aminopept"/>
</dbReference>
<name>A0A150XA16_9BACT</name>